<name>A0A4P7C045_9GAMM</name>
<dbReference type="RefSeq" id="WP_134358149.1">
    <property type="nucleotide sequence ID" value="NZ_CP038033.1"/>
</dbReference>
<dbReference type="InterPro" id="IPR003615">
    <property type="entry name" value="HNH_nuc"/>
</dbReference>
<dbReference type="GO" id="GO:0004519">
    <property type="term" value="F:endonuclease activity"/>
    <property type="evidence" value="ECO:0007669"/>
    <property type="project" value="UniProtKB-KW"/>
</dbReference>
<accession>A0A4P7C045</accession>
<proteinExistence type="predicted"/>
<dbReference type="Pfam" id="PF13392">
    <property type="entry name" value="HNH_3"/>
    <property type="match status" value="1"/>
</dbReference>
<dbReference type="KEGG" id="nwr:E3U44_10680"/>
<protein>
    <submittedName>
        <fullName evidence="2">HNH endonuclease</fullName>
    </submittedName>
</protein>
<evidence type="ECO:0000313" key="3">
    <source>
        <dbReference type="Proteomes" id="UP000294325"/>
    </source>
</evidence>
<evidence type="ECO:0000259" key="1">
    <source>
        <dbReference type="Pfam" id="PF13392"/>
    </source>
</evidence>
<gene>
    <name evidence="2" type="ORF">E3U44_10680</name>
</gene>
<dbReference type="OrthoDB" id="441807at2"/>
<dbReference type="EMBL" id="CP038033">
    <property type="protein sequence ID" value="QBQ54929.1"/>
    <property type="molecule type" value="Genomic_DNA"/>
</dbReference>
<dbReference type="Proteomes" id="UP000294325">
    <property type="component" value="Chromosome"/>
</dbReference>
<keyword evidence="2" id="KW-0378">Hydrolase</keyword>
<dbReference type="SUPFAM" id="SSF54060">
    <property type="entry name" value="His-Me finger endonucleases"/>
    <property type="match status" value="1"/>
</dbReference>
<reference evidence="2 3" key="1">
    <citation type="submission" date="2019-03" db="EMBL/GenBank/DDBJ databases">
        <title>The genome sequence of Nitrosococcus wardiae strain D1FHST reveals the archetypal metabolic capacity of ammonia-oxidizing Gammaproteobacteria.</title>
        <authorList>
            <person name="Wang L."/>
            <person name="Lim C.K."/>
            <person name="Hanson T.E."/>
            <person name="Dang H."/>
            <person name="Klotz M.G."/>
        </authorList>
    </citation>
    <scope>NUCLEOTIDE SEQUENCE [LARGE SCALE GENOMIC DNA]</scope>
    <source>
        <strain evidence="2 3">D1FHS</strain>
    </source>
</reference>
<dbReference type="InterPro" id="IPR044925">
    <property type="entry name" value="His-Me_finger_sf"/>
</dbReference>
<keyword evidence="2" id="KW-0255">Endonuclease</keyword>
<dbReference type="AlphaFoldDB" id="A0A4P7C045"/>
<dbReference type="Gene3D" id="3.90.75.20">
    <property type="match status" value="1"/>
</dbReference>
<sequence>MLNEAQRQALARKKHWVGRNKMNTVPLINRFLEKTIRIETGCLMWIGAKNKNGYGCISVEGKTKTASRLAYELFIGPIPDGMIVCHRCDFPLCIEPNHLFLGTDTDNRRDCKKKGRANGARGERNVKAKLKEHDVIVIRSSSARSGVLANKYGVSRSTIKRIRSGKIWRHI</sequence>
<keyword evidence="2" id="KW-0540">Nuclease</keyword>
<feature type="domain" description="HNH nuclease" evidence="1">
    <location>
        <begin position="66"/>
        <end position="109"/>
    </location>
</feature>
<organism evidence="2 3">
    <name type="scientific">Nitrosococcus wardiae</name>
    <dbReference type="NCBI Taxonomy" id="1814290"/>
    <lineage>
        <taxon>Bacteria</taxon>
        <taxon>Pseudomonadati</taxon>
        <taxon>Pseudomonadota</taxon>
        <taxon>Gammaproteobacteria</taxon>
        <taxon>Chromatiales</taxon>
        <taxon>Chromatiaceae</taxon>
        <taxon>Nitrosococcus</taxon>
    </lineage>
</organism>
<keyword evidence="3" id="KW-1185">Reference proteome</keyword>
<evidence type="ECO:0000313" key="2">
    <source>
        <dbReference type="EMBL" id="QBQ54929.1"/>
    </source>
</evidence>